<evidence type="ECO:0000256" key="4">
    <source>
        <dbReference type="ARBA" id="ARBA00022692"/>
    </source>
</evidence>
<dbReference type="Proteomes" id="UP000023067">
    <property type="component" value="Unassembled WGS sequence"/>
</dbReference>
<comment type="caution">
    <text evidence="9">The sequence shown here is derived from an EMBL/GenBank/DDBJ whole genome shotgun (WGS) entry which is preliminary data.</text>
</comment>
<evidence type="ECO:0000313" key="9">
    <source>
        <dbReference type="EMBL" id="EWS80539.1"/>
    </source>
</evidence>
<accession>Z9JQV2</accession>
<feature type="transmembrane region" description="Helical" evidence="7">
    <location>
        <begin position="37"/>
        <end position="61"/>
    </location>
</feature>
<evidence type="ECO:0000256" key="3">
    <source>
        <dbReference type="ARBA" id="ARBA00022475"/>
    </source>
</evidence>
<dbReference type="InterPro" id="IPR007353">
    <property type="entry name" value="DUF421"/>
</dbReference>
<feature type="domain" description="YetF C-terminal" evidence="8">
    <location>
        <begin position="96"/>
        <end position="158"/>
    </location>
</feature>
<keyword evidence="4 7" id="KW-0812">Transmembrane</keyword>
<name>Z9JQV2_9MICO</name>
<protein>
    <recommendedName>
        <fullName evidence="8">YetF C-terminal domain-containing protein</fullName>
    </recommendedName>
</protein>
<evidence type="ECO:0000259" key="8">
    <source>
        <dbReference type="Pfam" id="PF04239"/>
    </source>
</evidence>
<organism evidence="9 10">
    <name type="scientific">Brachybacterium phenoliresistens</name>
    <dbReference type="NCBI Taxonomy" id="396014"/>
    <lineage>
        <taxon>Bacteria</taxon>
        <taxon>Bacillati</taxon>
        <taxon>Actinomycetota</taxon>
        <taxon>Actinomycetes</taxon>
        <taxon>Micrococcales</taxon>
        <taxon>Dermabacteraceae</taxon>
        <taxon>Brachybacterium</taxon>
    </lineage>
</organism>
<comment type="subcellular location">
    <subcellularLocation>
        <location evidence="1">Cell membrane</location>
        <topology evidence="1">Multi-pass membrane protein</topology>
    </subcellularLocation>
</comment>
<dbReference type="Pfam" id="PF04239">
    <property type="entry name" value="DUF421"/>
    <property type="match status" value="1"/>
</dbReference>
<evidence type="ECO:0000256" key="6">
    <source>
        <dbReference type="ARBA" id="ARBA00023136"/>
    </source>
</evidence>
<dbReference type="PANTHER" id="PTHR34582:SF6">
    <property type="entry name" value="UPF0702 TRANSMEMBRANE PROTEIN YCAP"/>
    <property type="match status" value="1"/>
</dbReference>
<dbReference type="PATRIC" id="fig|396014.3.peg.2571"/>
<evidence type="ECO:0000313" key="10">
    <source>
        <dbReference type="Proteomes" id="UP000023067"/>
    </source>
</evidence>
<feature type="transmembrane region" description="Helical" evidence="7">
    <location>
        <begin position="67"/>
        <end position="84"/>
    </location>
</feature>
<dbReference type="Gene3D" id="3.30.240.20">
    <property type="entry name" value="bsu07140 like domains"/>
    <property type="match status" value="1"/>
</dbReference>
<dbReference type="InterPro" id="IPR023090">
    <property type="entry name" value="UPF0702_alpha/beta_dom_sf"/>
</dbReference>
<dbReference type="OrthoDB" id="3266405at2"/>
<dbReference type="RefSeq" id="WP_038373186.1">
    <property type="nucleotide sequence ID" value="NZ_BAAAOW010000002.1"/>
</dbReference>
<keyword evidence="3" id="KW-1003">Cell membrane</keyword>
<proteinExistence type="inferred from homology"/>
<dbReference type="EMBL" id="JDYK01000014">
    <property type="protein sequence ID" value="EWS80539.1"/>
    <property type="molecule type" value="Genomic_DNA"/>
</dbReference>
<evidence type="ECO:0000256" key="2">
    <source>
        <dbReference type="ARBA" id="ARBA00006448"/>
    </source>
</evidence>
<dbReference type="eggNOG" id="COG2323">
    <property type="taxonomic scope" value="Bacteria"/>
</dbReference>
<dbReference type="HOGENOM" id="CLU_077149_3_3_11"/>
<keyword evidence="10" id="KW-1185">Reference proteome</keyword>
<dbReference type="GO" id="GO:0005886">
    <property type="term" value="C:plasma membrane"/>
    <property type="evidence" value="ECO:0007669"/>
    <property type="project" value="UniProtKB-SubCell"/>
</dbReference>
<feature type="transmembrane region" description="Helical" evidence="7">
    <location>
        <begin position="12"/>
        <end position="30"/>
    </location>
</feature>
<comment type="similarity">
    <text evidence="2">Belongs to the UPF0702 family.</text>
</comment>
<evidence type="ECO:0000256" key="7">
    <source>
        <dbReference type="SAM" id="Phobius"/>
    </source>
</evidence>
<sequence>MWLEYGLDGVDALRIVISTVAFYLIILLIVRFLGQRALATLSSFDLAAIIALGAIMGRAILGDSPTAVAGVLSLVTLVALQAVTGQLRRHVRGAWLVNSPPVILMAGPRMIAANLTRAHVVEDEVLSALRLAGVRHLDEVACVTLEPTGRISVLRTGESIDPALLAGAVGLEQMPKGLLRDA</sequence>
<reference evidence="9 10" key="1">
    <citation type="submission" date="2014-02" db="EMBL/GenBank/DDBJ databases">
        <title>Genome sequence of Brachybacterium phenoliresistens strain W13A50.</title>
        <authorList>
            <person name="Wang X."/>
        </authorList>
    </citation>
    <scope>NUCLEOTIDE SEQUENCE [LARGE SCALE GENOMIC DNA]</scope>
    <source>
        <strain evidence="9 10">W13A50</strain>
    </source>
</reference>
<evidence type="ECO:0000256" key="5">
    <source>
        <dbReference type="ARBA" id="ARBA00022989"/>
    </source>
</evidence>
<dbReference type="STRING" id="396014.BF93_02700"/>
<keyword evidence="5 7" id="KW-1133">Transmembrane helix</keyword>
<keyword evidence="6 7" id="KW-0472">Membrane</keyword>
<dbReference type="PANTHER" id="PTHR34582">
    <property type="entry name" value="UPF0702 TRANSMEMBRANE PROTEIN YCAP"/>
    <property type="match status" value="1"/>
</dbReference>
<evidence type="ECO:0000256" key="1">
    <source>
        <dbReference type="ARBA" id="ARBA00004651"/>
    </source>
</evidence>
<dbReference type="AlphaFoldDB" id="Z9JQV2"/>
<gene>
    <name evidence="9" type="ORF">BF93_02700</name>
</gene>